<organism evidence="1">
    <name type="scientific">bioreactor metagenome</name>
    <dbReference type="NCBI Taxonomy" id="1076179"/>
    <lineage>
        <taxon>unclassified sequences</taxon>
        <taxon>metagenomes</taxon>
        <taxon>ecological metagenomes</taxon>
    </lineage>
</organism>
<dbReference type="AlphaFoldDB" id="A0A645H5L8"/>
<sequence length="71" mass="8196">MYVQGIETVKQIKPEFIFFDSFLNVMVGGRDDTKIGFDRFGITDPGDHFFFGGAKYLCLQIEWHVGNFVQK</sequence>
<gene>
    <name evidence="1" type="ORF">SDC9_180845</name>
</gene>
<reference evidence="1" key="1">
    <citation type="submission" date="2019-08" db="EMBL/GenBank/DDBJ databases">
        <authorList>
            <person name="Kucharzyk K."/>
            <person name="Murdoch R.W."/>
            <person name="Higgins S."/>
            <person name="Loffler F."/>
        </authorList>
    </citation>
    <scope>NUCLEOTIDE SEQUENCE</scope>
</reference>
<proteinExistence type="predicted"/>
<protein>
    <submittedName>
        <fullName evidence="1">Uncharacterized protein</fullName>
    </submittedName>
</protein>
<dbReference type="EMBL" id="VSSQ01085831">
    <property type="protein sequence ID" value="MPN33359.1"/>
    <property type="molecule type" value="Genomic_DNA"/>
</dbReference>
<dbReference type="AntiFam" id="ANF00203">
    <property type="entry name" value="Shadow ORF (opposite algB)"/>
</dbReference>
<name>A0A645H5L8_9ZZZZ</name>
<accession>A0A645H5L8</accession>
<comment type="caution">
    <text evidence="1">The sequence shown here is derived from an EMBL/GenBank/DDBJ whole genome shotgun (WGS) entry which is preliminary data.</text>
</comment>
<dbReference type="AntiFam" id="ANF00077">
    <property type="entry name" value="Shadow ORF (opposite AtoC)"/>
</dbReference>
<evidence type="ECO:0000313" key="1">
    <source>
        <dbReference type="EMBL" id="MPN33359.1"/>
    </source>
</evidence>